<dbReference type="Pfam" id="PF00275">
    <property type="entry name" value="EPSP_synthase"/>
    <property type="match status" value="1"/>
</dbReference>
<dbReference type="GO" id="GO:0005737">
    <property type="term" value="C:cytoplasm"/>
    <property type="evidence" value="ECO:0007669"/>
    <property type="project" value="UniProtKB-SubCell"/>
</dbReference>
<dbReference type="InterPro" id="IPR013792">
    <property type="entry name" value="RNA3'P_cycl/enolpyr_Trfase_a/b"/>
</dbReference>
<feature type="active site" description="Proton acceptor" evidence="8">
    <location>
        <position position="310"/>
    </location>
</feature>
<keyword evidence="3 8" id="KW-0963">Cytoplasm</keyword>
<keyword evidence="11" id="KW-1185">Reference proteome</keyword>
<dbReference type="Proteomes" id="UP000239867">
    <property type="component" value="Chromosome"/>
</dbReference>
<evidence type="ECO:0000256" key="2">
    <source>
        <dbReference type="ARBA" id="ARBA00009948"/>
    </source>
</evidence>
<dbReference type="InterPro" id="IPR001986">
    <property type="entry name" value="Enolpyruvate_Tfrase_dom"/>
</dbReference>
<protein>
    <recommendedName>
        <fullName evidence="8">3-phosphoshikimate 1-carboxyvinyltransferase</fullName>
        <ecNumber evidence="8">2.5.1.19</ecNumber>
    </recommendedName>
    <alternativeName>
        <fullName evidence="8">5-enolpyruvylshikimate-3-phosphate synthase</fullName>
        <shortName evidence="8">EPSP synthase</shortName>
        <shortName evidence="8">EPSPS</shortName>
    </alternativeName>
</protein>
<dbReference type="Gene3D" id="3.65.10.10">
    <property type="entry name" value="Enolpyruvate transferase domain"/>
    <property type="match status" value="2"/>
</dbReference>
<comment type="catalytic activity">
    <reaction evidence="7">
        <text>3-phosphoshikimate + phosphoenolpyruvate = 5-O-(1-carboxyvinyl)-3-phosphoshikimate + phosphate</text>
        <dbReference type="Rhea" id="RHEA:21256"/>
        <dbReference type="ChEBI" id="CHEBI:43474"/>
        <dbReference type="ChEBI" id="CHEBI:57701"/>
        <dbReference type="ChEBI" id="CHEBI:58702"/>
        <dbReference type="ChEBI" id="CHEBI:145989"/>
        <dbReference type="EC" id="2.5.1.19"/>
    </reaction>
    <physiologicalReaction direction="left-to-right" evidence="7">
        <dbReference type="Rhea" id="RHEA:21257"/>
    </physiologicalReaction>
</comment>
<dbReference type="GO" id="GO:0003866">
    <property type="term" value="F:3-phosphoshikimate 1-carboxyvinyltransferase activity"/>
    <property type="evidence" value="ECO:0007669"/>
    <property type="project" value="UniProtKB-UniRule"/>
</dbReference>
<dbReference type="NCBIfam" id="TIGR01356">
    <property type="entry name" value="aroA"/>
    <property type="match status" value="1"/>
</dbReference>
<comment type="subunit">
    <text evidence="8">Monomer.</text>
</comment>
<feature type="binding site" evidence="8">
    <location>
        <position position="385"/>
    </location>
    <ligand>
        <name>phosphoenolpyruvate</name>
        <dbReference type="ChEBI" id="CHEBI:58702"/>
    </ligand>
</feature>
<feature type="binding site" evidence="8">
    <location>
        <position position="341"/>
    </location>
    <ligand>
        <name>phosphoenolpyruvate</name>
        <dbReference type="ChEBI" id="CHEBI:58702"/>
    </ligand>
</feature>
<reference evidence="10 11" key="1">
    <citation type="journal article" date="2018" name="MBio">
        <title>Insights into the evolution of host association through the isolation and characterization of a novel human periodontal pathobiont, Desulfobulbus oralis.</title>
        <authorList>
            <person name="Cross K.L."/>
            <person name="Chirania P."/>
            <person name="Xiong W."/>
            <person name="Beall C.J."/>
            <person name="Elkins J.G."/>
            <person name="Giannone R.J."/>
            <person name="Griffen A.L."/>
            <person name="Guss A.M."/>
            <person name="Hettich R.L."/>
            <person name="Joshi S.S."/>
            <person name="Mokrzan E.M."/>
            <person name="Martin R.K."/>
            <person name="Zhulin I.B."/>
            <person name="Leys E.J."/>
            <person name="Podar M."/>
        </authorList>
    </citation>
    <scope>NUCLEOTIDE SEQUENCE [LARGE SCALE GENOMIC DNA]</scope>
    <source>
        <strain evidence="10 11">ORNL</strain>
    </source>
</reference>
<feature type="binding site" evidence="8">
    <location>
        <position position="337"/>
    </location>
    <ligand>
        <name>3-phosphoshikimate</name>
        <dbReference type="ChEBI" id="CHEBI:145989"/>
    </ligand>
</feature>
<keyword evidence="5 8" id="KW-0808">Transferase</keyword>
<dbReference type="OrthoDB" id="9809920at2"/>
<name>A0A2L1GKW7_9BACT</name>
<proteinExistence type="inferred from homology"/>
<feature type="binding site" evidence="8">
    <location>
        <position position="310"/>
    </location>
    <ligand>
        <name>3-phosphoshikimate</name>
        <dbReference type="ChEBI" id="CHEBI:145989"/>
    </ligand>
</feature>
<feature type="binding site" evidence="8">
    <location>
        <position position="168"/>
    </location>
    <ligand>
        <name>3-phosphoshikimate</name>
        <dbReference type="ChEBI" id="CHEBI:145989"/>
    </ligand>
</feature>
<evidence type="ECO:0000256" key="6">
    <source>
        <dbReference type="ARBA" id="ARBA00023141"/>
    </source>
</evidence>
<dbReference type="EMBL" id="CP021255">
    <property type="protein sequence ID" value="AVD70294.1"/>
    <property type="molecule type" value="Genomic_DNA"/>
</dbReference>
<feature type="binding site" evidence="8">
    <location>
        <position position="166"/>
    </location>
    <ligand>
        <name>3-phosphoshikimate</name>
        <dbReference type="ChEBI" id="CHEBI:145989"/>
    </ligand>
</feature>
<dbReference type="GO" id="GO:0009073">
    <property type="term" value="P:aromatic amino acid family biosynthetic process"/>
    <property type="evidence" value="ECO:0007669"/>
    <property type="project" value="UniProtKB-KW"/>
</dbReference>
<feature type="domain" description="Enolpyruvate transferase" evidence="9">
    <location>
        <begin position="5"/>
        <end position="418"/>
    </location>
</feature>
<feature type="binding site" evidence="8">
    <location>
        <position position="92"/>
    </location>
    <ligand>
        <name>phosphoenolpyruvate</name>
        <dbReference type="ChEBI" id="CHEBI:58702"/>
    </ligand>
</feature>
<keyword evidence="4 8" id="KW-0028">Amino-acid biosynthesis</keyword>
<evidence type="ECO:0000256" key="4">
    <source>
        <dbReference type="ARBA" id="ARBA00022605"/>
    </source>
</evidence>
<dbReference type="InterPro" id="IPR023193">
    <property type="entry name" value="EPSP_synthase_CS"/>
</dbReference>
<evidence type="ECO:0000256" key="3">
    <source>
        <dbReference type="ARBA" id="ARBA00022490"/>
    </source>
</evidence>
<dbReference type="FunFam" id="3.65.10.10:FF:000012">
    <property type="entry name" value="Pentafunctional AROM polypeptide"/>
    <property type="match status" value="1"/>
</dbReference>
<dbReference type="PIRSF" id="PIRSF000505">
    <property type="entry name" value="EPSPS"/>
    <property type="match status" value="1"/>
</dbReference>
<comment type="similarity">
    <text evidence="2 8">Belongs to the EPSP synthase family.</text>
</comment>
<sequence length="426" mass="44928">MRSIQPVSNIDVGLAVPGSKSITQRALVAAALAGGESLLLGVLDSEDTNYLRSALRALGVRIDCSDPEAWRVQGCGGRLRAPDAPIYLGNNGTATRLLTSVAALAGGPVRITGDARMAERPIAPLMEALRGWGVAIASERGNGCPPLTIHGQGIQGGSTTLATGKSSQYLSSLLLVAPYAQETAEIAVAGRLYSRPYVDMTLAVMQAFGVQAGPVPGQSRFVVPRGGYRARQYQIEGDASSASYFLAAAAICGGRVRVMNLPSPSLQGDAGFVELLARMGCRVEQDRGGMQVTGASCLHGIEADMGDMPDVAPTLAVVAAFAEGMTSITNVSHLRVKECDRLSAMTHELRRLGVAVEEREDAMHIQGRGGLGLHGGRIQTYRDHRIAMSMALAGLRIPGVAIEGEDCVAKSFPDFWERFRMLEGQG</sequence>
<evidence type="ECO:0000256" key="7">
    <source>
        <dbReference type="ARBA" id="ARBA00044633"/>
    </source>
</evidence>
<evidence type="ECO:0000313" key="11">
    <source>
        <dbReference type="Proteomes" id="UP000239867"/>
    </source>
</evidence>
<feature type="binding site" evidence="8">
    <location>
        <position position="410"/>
    </location>
    <ligand>
        <name>phosphoenolpyruvate</name>
        <dbReference type="ChEBI" id="CHEBI:58702"/>
    </ligand>
</feature>
<dbReference type="InterPro" id="IPR006264">
    <property type="entry name" value="EPSP_synthase"/>
</dbReference>
<dbReference type="CDD" id="cd01556">
    <property type="entry name" value="EPSP_synthase"/>
    <property type="match status" value="1"/>
</dbReference>
<dbReference type="KEGG" id="deo:CAY53_01330"/>
<keyword evidence="6 8" id="KW-0057">Aromatic amino acid biosynthesis</keyword>
<dbReference type="HAMAP" id="MF_00210">
    <property type="entry name" value="EPSP_synth"/>
    <property type="match status" value="1"/>
</dbReference>
<dbReference type="PANTHER" id="PTHR21090">
    <property type="entry name" value="AROM/DEHYDROQUINATE SYNTHASE"/>
    <property type="match status" value="1"/>
</dbReference>
<dbReference type="RefSeq" id="WP_104935613.1">
    <property type="nucleotide sequence ID" value="NZ_CP021255.1"/>
</dbReference>
<gene>
    <name evidence="8" type="primary">aroA</name>
    <name evidence="10" type="ORF">CAY53_01330</name>
</gene>
<feature type="binding site" evidence="8">
    <location>
        <position position="168"/>
    </location>
    <ligand>
        <name>phosphoenolpyruvate</name>
        <dbReference type="ChEBI" id="CHEBI:58702"/>
    </ligand>
</feature>
<dbReference type="AlphaFoldDB" id="A0A2L1GKW7"/>
<feature type="binding site" evidence="8">
    <location>
        <position position="120"/>
    </location>
    <ligand>
        <name>phosphoenolpyruvate</name>
        <dbReference type="ChEBI" id="CHEBI:58702"/>
    </ligand>
</feature>
<feature type="binding site" evidence="8">
    <location>
        <position position="20"/>
    </location>
    <ligand>
        <name>phosphoenolpyruvate</name>
        <dbReference type="ChEBI" id="CHEBI:58702"/>
    </ligand>
</feature>
<feature type="binding site" evidence="8">
    <location>
        <position position="194"/>
    </location>
    <ligand>
        <name>3-phosphoshikimate</name>
        <dbReference type="ChEBI" id="CHEBI:145989"/>
    </ligand>
</feature>
<comment type="pathway">
    <text evidence="1 8">Metabolic intermediate biosynthesis; chorismate biosynthesis; chorismate from D-erythrose 4-phosphate and phosphoenolpyruvate: step 6/7.</text>
</comment>
<organism evidence="10 11">
    <name type="scientific">Desulfobulbus oralis</name>
    <dbReference type="NCBI Taxonomy" id="1986146"/>
    <lineage>
        <taxon>Bacteria</taxon>
        <taxon>Pseudomonadati</taxon>
        <taxon>Thermodesulfobacteriota</taxon>
        <taxon>Desulfobulbia</taxon>
        <taxon>Desulfobulbales</taxon>
        <taxon>Desulfobulbaceae</taxon>
        <taxon>Desulfobulbus</taxon>
    </lineage>
</organism>
<evidence type="ECO:0000256" key="1">
    <source>
        <dbReference type="ARBA" id="ARBA00004811"/>
    </source>
</evidence>
<dbReference type="SUPFAM" id="SSF55205">
    <property type="entry name" value="EPT/RTPC-like"/>
    <property type="match status" value="1"/>
</dbReference>
<dbReference type="InterPro" id="IPR036968">
    <property type="entry name" value="Enolpyruvate_Tfrase_sf"/>
</dbReference>
<accession>A0A2L1GKW7</accession>
<dbReference type="GO" id="GO:0008652">
    <property type="term" value="P:amino acid biosynthetic process"/>
    <property type="evidence" value="ECO:0007669"/>
    <property type="project" value="UniProtKB-KW"/>
</dbReference>
<dbReference type="UniPathway" id="UPA00053">
    <property type="reaction ID" value="UER00089"/>
</dbReference>
<evidence type="ECO:0000256" key="5">
    <source>
        <dbReference type="ARBA" id="ARBA00022679"/>
    </source>
</evidence>
<dbReference type="EC" id="2.5.1.19" evidence="8"/>
<feature type="binding site" evidence="8">
    <location>
        <position position="21"/>
    </location>
    <ligand>
        <name>3-phosphoshikimate</name>
        <dbReference type="ChEBI" id="CHEBI:145989"/>
    </ligand>
</feature>
<comment type="function">
    <text evidence="8">Catalyzes the transfer of the enolpyruvyl moiety of phosphoenolpyruvate (PEP) to the 5-hydroxyl of shikimate-3-phosphate (S3P) to produce enolpyruvyl shikimate-3-phosphate and inorganic phosphate.</text>
</comment>
<evidence type="ECO:0000259" key="9">
    <source>
        <dbReference type="Pfam" id="PF00275"/>
    </source>
</evidence>
<dbReference type="PROSITE" id="PS00885">
    <property type="entry name" value="EPSP_SYNTHASE_2"/>
    <property type="match status" value="1"/>
</dbReference>
<feature type="binding site" evidence="8">
    <location>
        <position position="20"/>
    </location>
    <ligand>
        <name>3-phosphoshikimate</name>
        <dbReference type="ChEBI" id="CHEBI:145989"/>
    </ligand>
</feature>
<feature type="binding site" evidence="8">
    <location>
        <position position="167"/>
    </location>
    <ligand>
        <name>3-phosphoshikimate</name>
        <dbReference type="ChEBI" id="CHEBI:145989"/>
    </ligand>
</feature>
<evidence type="ECO:0000313" key="10">
    <source>
        <dbReference type="EMBL" id="AVD70294.1"/>
    </source>
</evidence>
<dbReference type="PANTHER" id="PTHR21090:SF5">
    <property type="entry name" value="PENTAFUNCTIONAL AROM POLYPEPTIDE"/>
    <property type="match status" value="1"/>
</dbReference>
<comment type="subcellular location">
    <subcellularLocation>
        <location evidence="8">Cytoplasm</location>
    </subcellularLocation>
</comment>
<evidence type="ECO:0000256" key="8">
    <source>
        <dbReference type="HAMAP-Rule" id="MF_00210"/>
    </source>
</evidence>
<comment type="caution">
    <text evidence="8">Lacks conserved residue(s) required for the propagation of feature annotation.</text>
</comment>
<feature type="binding site" evidence="8">
    <location>
        <position position="25"/>
    </location>
    <ligand>
        <name>3-phosphoshikimate</name>
        <dbReference type="ChEBI" id="CHEBI:145989"/>
    </ligand>
</feature>
<dbReference type="GO" id="GO:0009423">
    <property type="term" value="P:chorismate biosynthetic process"/>
    <property type="evidence" value="ECO:0007669"/>
    <property type="project" value="UniProtKB-UniRule"/>
</dbReference>